<evidence type="ECO:0000256" key="1">
    <source>
        <dbReference type="SAM" id="Coils"/>
    </source>
</evidence>
<name>A0AAD8RLY7_LOLMU</name>
<feature type="region of interest" description="Disordered" evidence="2">
    <location>
        <begin position="1"/>
        <end position="33"/>
    </location>
</feature>
<feature type="domain" description="F-box" evidence="3">
    <location>
        <begin position="31"/>
        <end position="67"/>
    </location>
</feature>
<dbReference type="SUPFAM" id="SSF52047">
    <property type="entry name" value="RNI-like"/>
    <property type="match status" value="1"/>
</dbReference>
<reference evidence="4" key="1">
    <citation type="submission" date="2023-07" db="EMBL/GenBank/DDBJ databases">
        <title>A chromosome-level genome assembly of Lolium multiflorum.</title>
        <authorList>
            <person name="Chen Y."/>
            <person name="Copetti D."/>
            <person name="Kolliker R."/>
            <person name="Studer B."/>
        </authorList>
    </citation>
    <scope>NUCLEOTIDE SEQUENCE</scope>
    <source>
        <strain evidence="4">02402/16</strain>
        <tissue evidence="4">Leaf</tissue>
    </source>
</reference>
<sequence length="545" mass="61176">MDARDVFGVTPPSPKRPKIEETPPPADSNVPDRLSDLPEGLLHHLLSLLPAHEAVRTCVLARRWRHLWMSAPGLLVIVPKEFQSTGRFEHFVNRLLLLRGAAPLESCQFSLCRLYYDSKFTLNAFFTAIAPHLGGWILTALERQVKVLRVYIGDFDLHLPPQPLSSLHLTTLDLDNVITKDSFLDFSGCPALLNLTMACCDARARRISSQSLKHLSMTNCALYWEERTRMSLPSLVSLELIHHLGRAPLLESMPALQTATLTFGINKKHVSNLMARLAQQNDMLEKKGQIEREDSLEIHALKNALEESQETIASLEERLENLEEPQDEINKLTKARDHARAKTKLLKKEMAQFGVDHEKLVKDLDELDKAHKALKSEYSLLSKSNEQLQIRLASYDVPSSSTPSCDHANIIEENARLKDELAKASSPQSKLSLDDILSKQRSNNGKEGLGYNAKAKKANKQKAKPAQEKKKAITNGEAPKGNTINNDDAGNANPNYVLFKDYYGDVYAKYVGPYDGYVAWSIWVPKTLVANKRGPIEKWVPKSKN</sequence>
<feature type="compositionally biased region" description="Basic residues" evidence="2">
    <location>
        <begin position="454"/>
        <end position="463"/>
    </location>
</feature>
<dbReference type="PROSITE" id="PS50181">
    <property type="entry name" value="FBOX"/>
    <property type="match status" value="1"/>
</dbReference>
<evidence type="ECO:0000313" key="5">
    <source>
        <dbReference type="Proteomes" id="UP001231189"/>
    </source>
</evidence>
<keyword evidence="5" id="KW-1185">Reference proteome</keyword>
<dbReference type="AlphaFoldDB" id="A0AAD8RLY7"/>
<dbReference type="Gene3D" id="1.20.1280.50">
    <property type="match status" value="1"/>
</dbReference>
<feature type="coiled-coil region" evidence="1">
    <location>
        <begin position="267"/>
        <end position="377"/>
    </location>
</feature>
<dbReference type="InterPro" id="IPR055411">
    <property type="entry name" value="LRR_FXL15/At3g58940/PEG3-like"/>
</dbReference>
<accession>A0AAD8RLY7</accession>
<feature type="region of interest" description="Disordered" evidence="2">
    <location>
        <begin position="432"/>
        <end position="490"/>
    </location>
</feature>
<dbReference type="Pfam" id="PF24758">
    <property type="entry name" value="LRR_At5g56370"/>
    <property type="match status" value="1"/>
</dbReference>
<dbReference type="Proteomes" id="UP001231189">
    <property type="component" value="Unassembled WGS sequence"/>
</dbReference>
<comment type="caution">
    <text evidence="4">The sequence shown here is derived from an EMBL/GenBank/DDBJ whole genome shotgun (WGS) entry which is preliminary data.</text>
</comment>
<organism evidence="4 5">
    <name type="scientific">Lolium multiflorum</name>
    <name type="common">Italian ryegrass</name>
    <name type="synonym">Lolium perenne subsp. multiflorum</name>
    <dbReference type="NCBI Taxonomy" id="4521"/>
    <lineage>
        <taxon>Eukaryota</taxon>
        <taxon>Viridiplantae</taxon>
        <taxon>Streptophyta</taxon>
        <taxon>Embryophyta</taxon>
        <taxon>Tracheophyta</taxon>
        <taxon>Spermatophyta</taxon>
        <taxon>Magnoliopsida</taxon>
        <taxon>Liliopsida</taxon>
        <taxon>Poales</taxon>
        <taxon>Poaceae</taxon>
        <taxon>BOP clade</taxon>
        <taxon>Pooideae</taxon>
        <taxon>Poodae</taxon>
        <taxon>Poeae</taxon>
        <taxon>Poeae Chloroplast Group 2 (Poeae type)</taxon>
        <taxon>Loliodinae</taxon>
        <taxon>Loliinae</taxon>
        <taxon>Lolium</taxon>
    </lineage>
</organism>
<dbReference type="InterPro" id="IPR053197">
    <property type="entry name" value="F-box_SCFL_complex_component"/>
</dbReference>
<dbReference type="SUPFAM" id="SSF81383">
    <property type="entry name" value="F-box domain"/>
    <property type="match status" value="1"/>
</dbReference>
<evidence type="ECO:0000313" key="4">
    <source>
        <dbReference type="EMBL" id="KAK1627815.1"/>
    </source>
</evidence>
<protein>
    <recommendedName>
        <fullName evidence="3">F-box domain-containing protein</fullName>
    </recommendedName>
</protein>
<evidence type="ECO:0000256" key="2">
    <source>
        <dbReference type="SAM" id="MobiDB-lite"/>
    </source>
</evidence>
<gene>
    <name evidence="4" type="ORF">QYE76_002130</name>
</gene>
<dbReference type="PANTHER" id="PTHR34223">
    <property type="entry name" value="OS11G0201299 PROTEIN"/>
    <property type="match status" value="1"/>
</dbReference>
<dbReference type="PANTHER" id="PTHR34223:SF51">
    <property type="entry name" value="OS06G0556300 PROTEIN"/>
    <property type="match status" value="1"/>
</dbReference>
<dbReference type="InterPro" id="IPR036047">
    <property type="entry name" value="F-box-like_dom_sf"/>
</dbReference>
<evidence type="ECO:0000259" key="3">
    <source>
        <dbReference type="PROSITE" id="PS50181"/>
    </source>
</evidence>
<keyword evidence="1" id="KW-0175">Coiled coil</keyword>
<dbReference type="EMBL" id="JAUUTY010000005">
    <property type="protein sequence ID" value="KAK1627815.1"/>
    <property type="molecule type" value="Genomic_DNA"/>
</dbReference>
<dbReference type="InterPro" id="IPR001810">
    <property type="entry name" value="F-box_dom"/>
</dbReference>
<proteinExistence type="predicted"/>
<dbReference type="Pfam" id="PF00646">
    <property type="entry name" value="F-box"/>
    <property type="match status" value="1"/>
</dbReference>